<dbReference type="EMBL" id="GBRH01269849">
    <property type="protein sequence ID" value="JAD28046.1"/>
    <property type="molecule type" value="Transcribed_RNA"/>
</dbReference>
<proteinExistence type="predicted"/>
<evidence type="ECO:0000313" key="1">
    <source>
        <dbReference type="EMBL" id="JAD28046.1"/>
    </source>
</evidence>
<protein>
    <submittedName>
        <fullName evidence="1">Uncharacterized protein</fullName>
    </submittedName>
</protein>
<reference evidence="1" key="2">
    <citation type="journal article" date="2015" name="Data Brief">
        <title>Shoot transcriptome of the giant reed, Arundo donax.</title>
        <authorList>
            <person name="Barrero R.A."/>
            <person name="Guerrero F.D."/>
            <person name="Moolhuijzen P."/>
            <person name="Goolsby J.A."/>
            <person name="Tidwell J."/>
            <person name="Bellgard S.E."/>
            <person name="Bellgard M.I."/>
        </authorList>
    </citation>
    <scope>NUCLEOTIDE SEQUENCE</scope>
    <source>
        <tissue evidence="1">Shoot tissue taken approximately 20 cm above the soil surface</tissue>
    </source>
</reference>
<organism evidence="1">
    <name type="scientific">Arundo donax</name>
    <name type="common">Giant reed</name>
    <name type="synonym">Donax arundinaceus</name>
    <dbReference type="NCBI Taxonomy" id="35708"/>
    <lineage>
        <taxon>Eukaryota</taxon>
        <taxon>Viridiplantae</taxon>
        <taxon>Streptophyta</taxon>
        <taxon>Embryophyta</taxon>
        <taxon>Tracheophyta</taxon>
        <taxon>Spermatophyta</taxon>
        <taxon>Magnoliopsida</taxon>
        <taxon>Liliopsida</taxon>
        <taxon>Poales</taxon>
        <taxon>Poaceae</taxon>
        <taxon>PACMAD clade</taxon>
        <taxon>Arundinoideae</taxon>
        <taxon>Arundineae</taxon>
        <taxon>Arundo</taxon>
    </lineage>
</organism>
<name>A0A0A8YPA8_ARUDO</name>
<accession>A0A0A8YPA8</accession>
<dbReference type="AlphaFoldDB" id="A0A0A8YPA8"/>
<reference evidence="1" key="1">
    <citation type="submission" date="2014-09" db="EMBL/GenBank/DDBJ databases">
        <authorList>
            <person name="Magalhaes I.L.F."/>
            <person name="Oliveira U."/>
            <person name="Santos F.R."/>
            <person name="Vidigal T.H.D.A."/>
            <person name="Brescovit A.D."/>
            <person name="Santos A.J."/>
        </authorList>
    </citation>
    <scope>NUCLEOTIDE SEQUENCE</scope>
    <source>
        <tissue evidence="1">Shoot tissue taken approximately 20 cm above the soil surface</tissue>
    </source>
</reference>
<sequence>MSTDRDSRKKNLFFHPSLEGRLPSDLKRRWLWE</sequence>